<accession>A0A0C2IN90</accession>
<reference evidence="1 2" key="1">
    <citation type="journal article" date="2014" name="Genome Biol. Evol.">
        <title>The genome of the myxosporean Thelohanellus kitauei shows adaptations to nutrient acquisition within its fish host.</title>
        <authorList>
            <person name="Yang Y."/>
            <person name="Xiong J."/>
            <person name="Zhou Z."/>
            <person name="Huo F."/>
            <person name="Miao W."/>
            <person name="Ran C."/>
            <person name="Liu Y."/>
            <person name="Zhang J."/>
            <person name="Feng J."/>
            <person name="Wang M."/>
            <person name="Wang M."/>
            <person name="Wang L."/>
            <person name="Yao B."/>
        </authorList>
    </citation>
    <scope>NUCLEOTIDE SEQUENCE [LARGE SCALE GENOMIC DNA]</scope>
    <source>
        <strain evidence="1">Wuqing</strain>
    </source>
</reference>
<dbReference type="EMBL" id="JWZT01003372">
    <property type="protein sequence ID" value="KII66939.1"/>
    <property type="molecule type" value="Genomic_DNA"/>
</dbReference>
<dbReference type="AlphaFoldDB" id="A0A0C2IN90"/>
<protein>
    <submittedName>
        <fullName evidence="1">Uncharacterized protein</fullName>
    </submittedName>
</protein>
<proteinExistence type="predicted"/>
<name>A0A0C2IN90_THEKT</name>
<sequence length="123" mass="13800">MVWGKTRLRALCELISKSSIIVAGERPGFRLLIAVKNEVYMDSDLVGSNPYTVGITYQQSLDLKSSKLLFVENISILFSSGPLSYCKNCSPLWLSDYSKECLHPHASVEQDESLKEVLAMLRQ</sequence>
<gene>
    <name evidence="1" type="ORF">RF11_09743</name>
</gene>
<organism evidence="1 2">
    <name type="scientific">Thelohanellus kitauei</name>
    <name type="common">Myxosporean</name>
    <dbReference type="NCBI Taxonomy" id="669202"/>
    <lineage>
        <taxon>Eukaryota</taxon>
        <taxon>Metazoa</taxon>
        <taxon>Cnidaria</taxon>
        <taxon>Myxozoa</taxon>
        <taxon>Myxosporea</taxon>
        <taxon>Bivalvulida</taxon>
        <taxon>Platysporina</taxon>
        <taxon>Myxobolidae</taxon>
        <taxon>Thelohanellus</taxon>
    </lineage>
</organism>
<keyword evidence="2" id="KW-1185">Reference proteome</keyword>
<evidence type="ECO:0000313" key="2">
    <source>
        <dbReference type="Proteomes" id="UP000031668"/>
    </source>
</evidence>
<dbReference type="Proteomes" id="UP000031668">
    <property type="component" value="Unassembled WGS sequence"/>
</dbReference>
<comment type="caution">
    <text evidence="1">The sequence shown here is derived from an EMBL/GenBank/DDBJ whole genome shotgun (WGS) entry which is preliminary data.</text>
</comment>
<evidence type="ECO:0000313" key="1">
    <source>
        <dbReference type="EMBL" id="KII66939.1"/>
    </source>
</evidence>